<proteinExistence type="predicted"/>
<feature type="signal peptide" evidence="2">
    <location>
        <begin position="1"/>
        <end position="19"/>
    </location>
</feature>
<evidence type="ECO:0000313" key="4">
    <source>
        <dbReference type="Proteomes" id="UP000001070"/>
    </source>
</evidence>
<dbReference type="EMBL" id="CH916374">
    <property type="protein sequence ID" value="EDV91102.1"/>
    <property type="molecule type" value="Genomic_DNA"/>
</dbReference>
<protein>
    <submittedName>
        <fullName evidence="3">GH16025</fullName>
    </submittedName>
</protein>
<feature type="compositionally biased region" description="Acidic residues" evidence="1">
    <location>
        <begin position="292"/>
        <end position="302"/>
    </location>
</feature>
<feature type="compositionally biased region" description="Basic residues" evidence="1">
    <location>
        <begin position="161"/>
        <end position="174"/>
    </location>
</feature>
<feature type="chain" id="PRO_5002809945" evidence="2">
    <location>
        <begin position="20"/>
        <end position="386"/>
    </location>
</feature>
<reference evidence="3 4" key="1">
    <citation type="journal article" date="2007" name="Nature">
        <title>Evolution of genes and genomes on the Drosophila phylogeny.</title>
        <authorList>
            <consortium name="Drosophila 12 Genomes Consortium"/>
            <person name="Clark A.G."/>
            <person name="Eisen M.B."/>
            <person name="Smith D.R."/>
            <person name="Bergman C.M."/>
            <person name="Oliver B."/>
            <person name="Markow T.A."/>
            <person name="Kaufman T.C."/>
            <person name="Kellis M."/>
            <person name="Gelbart W."/>
            <person name="Iyer V.N."/>
            <person name="Pollard D.A."/>
            <person name="Sackton T.B."/>
            <person name="Larracuente A.M."/>
            <person name="Singh N.D."/>
            <person name="Abad J.P."/>
            <person name="Abt D.N."/>
            <person name="Adryan B."/>
            <person name="Aguade M."/>
            <person name="Akashi H."/>
            <person name="Anderson W.W."/>
            <person name="Aquadro C.F."/>
            <person name="Ardell D.H."/>
            <person name="Arguello R."/>
            <person name="Artieri C.G."/>
            <person name="Barbash D.A."/>
            <person name="Barker D."/>
            <person name="Barsanti P."/>
            <person name="Batterham P."/>
            <person name="Batzoglou S."/>
            <person name="Begun D."/>
            <person name="Bhutkar A."/>
            <person name="Blanco E."/>
            <person name="Bosak S.A."/>
            <person name="Bradley R.K."/>
            <person name="Brand A.D."/>
            <person name="Brent M.R."/>
            <person name="Brooks A.N."/>
            <person name="Brown R.H."/>
            <person name="Butlin R.K."/>
            <person name="Caggese C."/>
            <person name="Calvi B.R."/>
            <person name="Bernardo de Carvalho A."/>
            <person name="Caspi A."/>
            <person name="Castrezana S."/>
            <person name="Celniker S.E."/>
            <person name="Chang J.L."/>
            <person name="Chapple C."/>
            <person name="Chatterji S."/>
            <person name="Chinwalla A."/>
            <person name="Civetta A."/>
            <person name="Clifton S.W."/>
            <person name="Comeron J.M."/>
            <person name="Costello J.C."/>
            <person name="Coyne J.A."/>
            <person name="Daub J."/>
            <person name="David R.G."/>
            <person name="Delcher A.L."/>
            <person name="Delehaunty K."/>
            <person name="Do C.B."/>
            <person name="Ebling H."/>
            <person name="Edwards K."/>
            <person name="Eickbush T."/>
            <person name="Evans J.D."/>
            <person name="Filipski A."/>
            <person name="Findeiss S."/>
            <person name="Freyhult E."/>
            <person name="Fulton L."/>
            <person name="Fulton R."/>
            <person name="Garcia A.C."/>
            <person name="Gardiner A."/>
            <person name="Garfield D.A."/>
            <person name="Garvin B.E."/>
            <person name="Gibson G."/>
            <person name="Gilbert D."/>
            <person name="Gnerre S."/>
            <person name="Godfrey J."/>
            <person name="Good R."/>
            <person name="Gotea V."/>
            <person name="Gravely B."/>
            <person name="Greenberg A.J."/>
            <person name="Griffiths-Jones S."/>
            <person name="Gross S."/>
            <person name="Guigo R."/>
            <person name="Gustafson E.A."/>
            <person name="Haerty W."/>
            <person name="Hahn M.W."/>
            <person name="Halligan D.L."/>
            <person name="Halpern A.L."/>
            <person name="Halter G.M."/>
            <person name="Han M.V."/>
            <person name="Heger A."/>
            <person name="Hillier L."/>
            <person name="Hinrichs A.S."/>
            <person name="Holmes I."/>
            <person name="Hoskins R.A."/>
            <person name="Hubisz M.J."/>
            <person name="Hultmark D."/>
            <person name="Huntley M.A."/>
            <person name="Jaffe D.B."/>
            <person name="Jagadeeshan S."/>
            <person name="Jeck W.R."/>
            <person name="Johnson J."/>
            <person name="Jones C.D."/>
            <person name="Jordan W.C."/>
            <person name="Karpen G.H."/>
            <person name="Kataoka E."/>
            <person name="Keightley P.D."/>
            <person name="Kheradpour P."/>
            <person name="Kirkness E.F."/>
            <person name="Koerich L.B."/>
            <person name="Kristiansen K."/>
            <person name="Kudrna D."/>
            <person name="Kulathinal R.J."/>
            <person name="Kumar S."/>
            <person name="Kwok R."/>
            <person name="Lander E."/>
            <person name="Langley C.H."/>
            <person name="Lapoint R."/>
            <person name="Lazzaro B.P."/>
            <person name="Lee S.J."/>
            <person name="Levesque L."/>
            <person name="Li R."/>
            <person name="Lin C.F."/>
            <person name="Lin M.F."/>
            <person name="Lindblad-Toh K."/>
            <person name="Llopart A."/>
            <person name="Long M."/>
            <person name="Low L."/>
            <person name="Lozovsky E."/>
            <person name="Lu J."/>
            <person name="Luo M."/>
            <person name="Machado C.A."/>
            <person name="Makalowski W."/>
            <person name="Marzo M."/>
            <person name="Matsuda M."/>
            <person name="Matzkin L."/>
            <person name="McAllister B."/>
            <person name="McBride C.S."/>
            <person name="McKernan B."/>
            <person name="McKernan K."/>
            <person name="Mendez-Lago M."/>
            <person name="Minx P."/>
            <person name="Mollenhauer M.U."/>
            <person name="Montooth K."/>
            <person name="Mount S.M."/>
            <person name="Mu X."/>
            <person name="Myers E."/>
            <person name="Negre B."/>
            <person name="Newfeld S."/>
            <person name="Nielsen R."/>
            <person name="Noor M.A."/>
            <person name="O'Grady P."/>
            <person name="Pachter L."/>
            <person name="Papaceit M."/>
            <person name="Parisi M.J."/>
            <person name="Parisi M."/>
            <person name="Parts L."/>
            <person name="Pedersen J.S."/>
            <person name="Pesole G."/>
            <person name="Phillippy A.M."/>
            <person name="Ponting C.P."/>
            <person name="Pop M."/>
            <person name="Porcelli D."/>
            <person name="Powell J.R."/>
            <person name="Prohaska S."/>
            <person name="Pruitt K."/>
            <person name="Puig M."/>
            <person name="Quesneville H."/>
            <person name="Ram K.R."/>
            <person name="Rand D."/>
            <person name="Rasmussen M.D."/>
            <person name="Reed L.K."/>
            <person name="Reenan R."/>
            <person name="Reily A."/>
            <person name="Remington K.A."/>
            <person name="Rieger T.T."/>
            <person name="Ritchie M.G."/>
            <person name="Robin C."/>
            <person name="Rogers Y.H."/>
            <person name="Rohde C."/>
            <person name="Rozas J."/>
            <person name="Rubenfield M.J."/>
            <person name="Ruiz A."/>
            <person name="Russo S."/>
            <person name="Salzberg S.L."/>
            <person name="Sanchez-Gracia A."/>
            <person name="Saranga D.J."/>
            <person name="Sato H."/>
            <person name="Schaeffer S.W."/>
            <person name="Schatz M.C."/>
            <person name="Schlenke T."/>
            <person name="Schwartz R."/>
            <person name="Segarra C."/>
            <person name="Singh R.S."/>
            <person name="Sirot L."/>
            <person name="Sirota M."/>
            <person name="Sisneros N.B."/>
            <person name="Smith C.D."/>
            <person name="Smith T.F."/>
            <person name="Spieth J."/>
            <person name="Stage D.E."/>
            <person name="Stark A."/>
            <person name="Stephan W."/>
            <person name="Strausberg R.L."/>
            <person name="Strempel S."/>
            <person name="Sturgill D."/>
            <person name="Sutton G."/>
            <person name="Sutton G.G."/>
            <person name="Tao W."/>
            <person name="Teichmann S."/>
            <person name="Tobari Y.N."/>
            <person name="Tomimura Y."/>
            <person name="Tsolas J.M."/>
            <person name="Valente V.L."/>
            <person name="Venter E."/>
            <person name="Venter J.C."/>
            <person name="Vicario S."/>
            <person name="Vieira F.G."/>
            <person name="Vilella A.J."/>
            <person name="Villasante A."/>
            <person name="Walenz B."/>
            <person name="Wang J."/>
            <person name="Wasserman M."/>
            <person name="Watts T."/>
            <person name="Wilson D."/>
            <person name="Wilson R.K."/>
            <person name="Wing R.A."/>
            <person name="Wolfner M.F."/>
            <person name="Wong A."/>
            <person name="Wong G.K."/>
            <person name="Wu C.I."/>
            <person name="Wu G."/>
            <person name="Yamamoto D."/>
            <person name="Yang H.P."/>
            <person name="Yang S.P."/>
            <person name="Yorke J.A."/>
            <person name="Yoshida K."/>
            <person name="Zdobnov E."/>
            <person name="Zhang P."/>
            <person name="Zhang Y."/>
            <person name="Zimin A.V."/>
            <person name="Baldwin J."/>
            <person name="Abdouelleil A."/>
            <person name="Abdulkadir J."/>
            <person name="Abebe A."/>
            <person name="Abera B."/>
            <person name="Abreu J."/>
            <person name="Acer S.C."/>
            <person name="Aftuck L."/>
            <person name="Alexander A."/>
            <person name="An P."/>
            <person name="Anderson E."/>
            <person name="Anderson S."/>
            <person name="Arachi H."/>
            <person name="Azer M."/>
            <person name="Bachantsang P."/>
            <person name="Barry A."/>
            <person name="Bayul T."/>
            <person name="Berlin A."/>
            <person name="Bessette D."/>
            <person name="Bloom T."/>
            <person name="Blye J."/>
            <person name="Boguslavskiy L."/>
            <person name="Bonnet C."/>
            <person name="Boukhgalter B."/>
            <person name="Bourzgui I."/>
            <person name="Brown A."/>
            <person name="Cahill P."/>
            <person name="Channer S."/>
            <person name="Cheshatsang Y."/>
            <person name="Chuda L."/>
            <person name="Citroen M."/>
            <person name="Collymore A."/>
            <person name="Cooke P."/>
            <person name="Costello M."/>
            <person name="D'Aco K."/>
            <person name="Daza R."/>
            <person name="De Haan G."/>
            <person name="DeGray S."/>
            <person name="DeMaso C."/>
            <person name="Dhargay N."/>
            <person name="Dooley K."/>
            <person name="Dooley E."/>
            <person name="Doricent M."/>
            <person name="Dorje P."/>
            <person name="Dorjee K."/>
            <person name="Dupes A."/>
            <person name="Elong R."/>
            <person name="Falk J."/>
            <person name="Farina A."/>
            <person name="Faro S."/>
            <person name="Ferguson D."/>
            <person name="Fisher S."/>
            <person name="Foley C.D."/>
            <person name="Franke A."/>
            <person name="Friedrich D."/>
            <person name="Gadbois L."/>
            <person name="Gearin G."/>
            <person name="Gearin C.R."/>
            <person name="Giannoukos G."/>
            <person name="Goode T."/>
            <person name="Graham J."/>
            <person name="Grandbois E."/>
            <person name="Grewal S."/>
            <person name="Gyaltsen K."/>
            <person name="Hafez N."/>
            <person name="Hagos B."/>
            <person name="Hall J."/>
            <person name="Henson C."/>
            <person name="Hollinger A."/>
            <person name="Honan T."/>
            <person name="Huard M.D."/>
            <person name="Hughes L."/>
            <person name="Hurhula B."/>
            <person name="Husby M.E."/>
            <person name="Kamat A."/>
            <person name="Kanga B."/>
            <person name="Kashin S."/>
            <person name="Khazanovich D."/>
            <person name="Kisner P."/>
            <person name="Lance K."/>
            <person name="Lara M."/>
            <person name="Lee W."/>
            <person name="Lennon N."/>
            <person name="Letendre F."/>
            <person name="LeVine R."/>
            <person name="Lipovsky A."/>
            <person name="Liu X."/>
            <person name="Liu J."/>
            <person name="Liu S."/>
            <person name="Lokyitsang T."/>
            <person name="Lokyitsang Y."/>
            <person name="Lubonja R."/>
            <person name="Lui A."/>
            <person name="MacDonald P."/>
            <person name="Magnisalis V."/>
            <person name="Maru K."/>
            <person name="Matthews C."/>
            <person name="McCusker W."/>
            <person name="McDonough S."/>
            <person name="Mehta T."/>
            <person name="Meldrim J."/>
            <person name="Meneus L."/>
            <person name="Mihai O."/>
            <person name="Mihalev A."/>
            <person name="Mihova T."/>
            <person name="Mittelman R."/>
            <person name="Mlenga V."/>
            <person name="Montmayeur A."/>
            <person name="Mulrain L."/>
            <person name="Navidi A."/>
            <person name="Naylor J."/>
            <person name="Negash T."/>
            <person name="Nguyen T."/>
            <person name="Nguyen N."/>
            <person name="Nicol R."/>
            <person name="Norbu C."/>
            <person name="Norbu N."/>
            <person name="Novod N."/>
            <person name="O'Neill B."/>
            <person name="Osman S."/>
            <person name="Markiewicz E."/>
            <person name="Oyono O.L."/>
            <person name="Patti C."/>
            <person name="Phunkhang P."/>
            <person name="Pierre F."/>
            <person name="Priest M."/>
            <person name="Raghuraman S."/>
            <person name="Rege F."/>
            <person name="Reyes R."/>
            <person name="Rise C."/>
            <person name="Rogov P."/>
            <person name="Ross K."/>
            <person name="Ryan E."/>
            <person name="Settipalli S."/>
            <person name="Shea T."/>
            <person name="Sherpa N."/>
            <person name="Shi L."/>
            <person name="Shih D."/>
            <person name="Sparrow T."/>
            <person name="Spaulding J."/>
            <person name="Stalker J."/>
            <person name="Stange-Thomann N."/>
            <person name="Stavropoulos S."/>
            <person name="Stone C."/>
            <person name="Strader C."/>
            <person name="Tesfaye S."/>
            <person name="Thomson T."/>
            <person name="Thoulutsang Y."/>
            <person name="Thoulutsang D."/>
            <person name="Topham K."/>
            <person name="Topping I."/>
            <person name="Tsamla T."/>
            <person name="Vassiliev H."/>
            <person name="Vo A."/>
            <person name="Wangchuk T."/>
            <person name="Wangdi T."/>
            <person name="Weiand M."/>
            <person name="Wilkinson J."/>
            <person name="Wilson A."/>
            <person name="Yadav S."/>
            <person name="Young G."/>
            <person name="Yu Q."/>
            <person name="Zembek L."/>
            <person name="Zhong D."/>
            <person name="Zimmer A."/>
            <person name="Zwirko Z."/>
            <person name="Jaffe D.B."/>
            <person name="Alvarez P."/>
            <person name="Brockman W."/>
            <person name="Butler J."/>
            <person name="Chin C."/>
            <person name="Gnerre S."/>
            <person name="Grabherr M."/>
            <person name="Kleber M."/>
            <person name="Mauceli E."/>
            <person name="MacCallum I."/>
        </authorList>
    </citation>
    <scope>NUCLEOTIDE SEQUENCE [LARGE SCALE GENOMIC DNA]</scope>
    <source>
        <strain evidence="4">Tucson 15287-2541.00</strain>
    </source>
</reference>
<dbReference type="PhylomeDB" id="B4JUD2"/>
<dbReference type="eggNOG" id="ENOG502T989">
    <property type="taxonomic scope" value="Eukaryota"/>
</dbReference>
<evidence type="ECO:0000256" key="1">
    <source>
        <dbReference type="SAM" id="MobiDB-lite"/>
    </source>
</evidence>
<dbReference type="Proteomes" id="UP000001070">
    <property type="component" value="Unassembled WGS sequence"/>
</dbReference>
<name>B4JUD2_DROGR</name>
<evidence type="ECO:0000256" key="2">
    <source>
        <dbReference type="SAM" id="SignalP"/>
    </source>
</evidence>
<gene>
    <name evidence="3" type="primary">Dgri\GH16025</name>
    <name evidence="3" type="ORF">Dgri_GH16025</name>
</gene>
<sequence>MHWQLCAAILLLLVWQGAPNQIQAARTTNFDILEYWQPHTLKQTQRKSSSQQILNPGYEFIQSRIPSDGYNRRRQLPGQGRARGTTTTERPLIRVWNSFLRSVQPNFGLHNLTNPLVNLFSNGNANIIETLPLRTELYNDEQATAEEEEEQQQQPEQSTASKRKRRRRKQQKRRPVFESEEQTDYPYDYYGDNTLPMPSLYYYHPHDYYGLRRLQNYQDYAQPASYYHPYFVEQNAVNEEETDSEYTSTDNLGKLNTKKKVAVLRPLSLAFALPAAEQNTANKHVASSAEANENEDEDEDDSFLVVGSKPEVNVGRIANEDRSTATLSESARNALGTYMRDDIQTRQRQRHSEQQLKVDGASEKAKPRQRQHQEHYILTARLFNNL</sequence>
<dbReference type="HOGENOM" id="CLU_855976_0_0_1"/>
<dbReference type="AlphaFoldDB" id="B4JUD2"/>
<accession>B4JUD2</accession>
<feature type="region of interest" description="Disordered" evidence="1">
    <location>
        <begin position="279"/>
        <end position="307"/>
    </location>
</feature>
<feature type="region of interest" description="Disordered" evidence="1">
    <location>
        <begin position="340"/>
        <end position="373"/>
    </location>
</feature>
<dbReference type="KEGG" id="dgr:6568596"/>
<keyword evidence="2" id="KW-0732">Signal</keyword>
<dbReference type="OMA" id="YRRRYIH"/>
<organism evidence="4">
    <name type="scientific">Drosophila grimshawi</name>
    <name type="common">Hawaiian fruit fly</name>
    <name type="synonym">Idiomyia grimshawi</name>
    <dbReference type="NCBI Taxonomy" id="7222"/>
    <lineage>
        <taxon>Eukaryota</taxon>
        <taxon>Metazoa</taxon>
        <taxon>Ecdysozoa</taxon>
        <taxon>Arthropoda</taxon>
        <taxon>Hexapoda</taxon>
        <taxon>Insecta</taxon>
        <taxon>Pterygota</taxon>
        <taxon>Neoptera</taxon>
        <taxon>Endopterygota</taxon>
        <taxon>Diptera</taxon>
        <taxon>Brachycera</taxon>
        <taxon>Muscomorpha</taxon>
        <taxon>Ephydroidea</taxon>
        <taxon>Drosophilidae</taxon>
        <taxon>Drosophila</taxon>
        <taxon>Hawaiian Drosophila</taxon>
    </lineage>
</organism>
<keyword evidence="4" id="KW-1185">Reference proteome</keyword>
<feature type="region of interest" description="Disordered" evidence="1">
    <location>
        <begin position="142"/>
        <end position="185"/>
    </location>
</feature>
<evidence type="ECO:0000313" key="3">
    <source>
        <dbReference type="EMBL" id="EDV91102.1"/>
    </source>
</evidence>
<dbReference type="OrthoDB" id="8045224at2759"/>
<dbReference type="InParanoid" id="B4JUD2"/>